<dbReference type="GO" id="GO:0005869">
    <property type="term" value="C:dynactin complex"/>
    <property type="evidence" value="ECO:0007669"/>
    <property type="project" value="InterPro"/>
</dbReference>
<feature type="compositionally biased region" description="Low complexity" evidence="15">
    <location>
        <begin position="213"/>
        <end position="222"/>
    </location>
</feature>
<dbReference type="GO" id="GO:0030016">
    <property type="term" value="C:myofibril"/>
    <property type="evidence" value="ECO:0007669"/>
    <property type="project" value="UniProtKB-SubCell"/>
</dbReference>
<dbReference type="STRING" id="400727.A0A2T7PW35"/>
<evidence type="ECO:0000256" key="1">
    <source>
        <dbReference type="ARBA" id="ARBA00004300"/>
    </source>
</evidence>
<dbReference type="GO" id="GO:0005938">
    <property type="term" value="C:cell cortex"/>
    <property type="evidence" value="ECO:0007669"/>
    <property type="project" value="UniProtKB-SubCell"/>
</dbReference>
<keyword evidence="9" id="KW-0007">Acetylation</keyword>
<dbReference type="Proteomes" id="UP000245119">
    <property type="component" value="Linkage Group LG1"/>
</dbReference>
<dbReference type="EMBL" id="PZQS01000001">
    <property type="protein sequence ID" value="PVD37597.1"/>
    <property type="molecule type" value="Genomic_DNA"/>
</dbReference>
<evidence type="ECO:0000313" key="16">
    <source>
        <dbReference type="EMBL" id="PVD37597.1"/>
    </source>
</evidence>
<evidence type="ECO:0000256" key="14">
    <source>
        <dbReference type="ARBA" id="ARBA00093507"/>
    </source>
</evidence>
<keyword evidence="8" id="KW-0832">Ubl conjugation</keyword>
<keyword evidence="7" id="KW-0597">Phosphoprotein</keyword>
<keyword evidence="11" id="KW-0206">Cytoskeleton</keyword>
<reference evidence="16 17" key="1">
    <citation type="submission" date="2018-04" db="EMBL/GenBank/DDBJ databases">
        <title>The genome of golden apple snail Pomacea canaliculata provides insight into stress tolerance and invasive adaptation.</title>
        <authorList>
            <person name="Liu C."/>
            <person name="Liu B."/>
            <person name="Ren Y."/>
            <person name="Zhang Y."/>
            <person name="Wang H."/>
            <person name="Li S."/>
            <person name="Jiang F."/>
            <person name="Yin L."/>
            <person name="Zhang G."/>
            <person name="Qian W."/>
            <person name="Fan W."/>
        </authorList>
    </citation>
    <scope>NUCLEOTIDE SEQUENCE [LARGE SCALE GENOMIC DNA]</scope>
    <source>
        <strain evidence="16">SZHN2017</strain>
        <tissue evidence="16">Muscle</tissue>
    </source>
</reference>
<keyword evidence="17" id="KW-1185">Reference proteome</keyword>
<evidence type="ECO:0000256" key="13">
    <source>
        <dbReference type="ARBA" id="ARBA00034864"/>
    </source>
</evidence>
<evidence type="ECO:0000256" key="2">
    <source>
        <dbReference type="ARBA" id="ARBA00004529"/>
    </source>
</evidence>
<keyword evidence="6" id="KW-1017">Isopeptide bond</keyword>
<evidence type="ECO:0000256" key="8">
    <source>
        <dbReference type="ARBA" id="ARBA00022843"/>
    </source>
</evidence>
<name>A0A2T7PW35_POMCA</name>
<evidence type="ECO:0000256" key="5">
    <source>
        <dbReference type="ARBA" id="ARBA00022490"/>
    </source>
</evidence>
<dbReference type="InterPro" id="IPR008603">
    <property type="entry name" value="DCTN4"/>
</dbReference>
<sequence length="1043" mass="120211">MLTSKDELFFKCALQTYKLEKSAETRKHLQEVLDSLKAKYGELHGCIPFKRKLIKRTVKRASSAASKVLADESCDEPGDDEQGHLATNMQVWIDNQKAFGRISEIKAGLIKQGLKKEDLVKYLKEETSAHERDKSITDHMRNLGHKTDIANVSNEITKWAEVARTSLYSGGAEDVCRLLTTGQDFFPDGTKLMTIFVVPKLDQPIGDNDAPAKQTKQQQQSSFSHRTQSGQALTMTDMQTEAEVLQACARETWKLENYRTRRQHFQAVLEDFQTKYGVLRGCHPLKRIKLRTAVRDASRAASRVLLADDSSEFDWTDCTNNQQHLLKIEEIQRELAGRQLTQEQLAEYLKVQQHESEEEDKLLTVMRRLLSRVERLHYEYINSVDSSPYQMLKQEVIRIIADYENVSDHMLEILQTRCYRFGGQLQTRMQEVSKAELREQDVRVTTELKEVLEQSNDLRRIFNQLKRSYDKNQDLCCPCLYGSLRRMIHEACAQASRTKSHYDTRNKKSRKEARGVVTRLLDEAKSISEAGQAIMHLDDEREKLKRLSKKELKRDLEQKQATLGLEKMAIQQMNNLLQELERLEVEVRRYWVWSRKDLLVRGIENTLYAFEQLNCSTPREPRQQQHRRGYQVDSPYCPNCLENMPASEARLKKNRCSNCFDCPVCGHTLMTRATSQMVTNPEDPGKSTPKKMYYMACGFCRWTTRDVGLHDQSVANGGWPEQENPNVKRIGALLESYRAVAQREKAERERKKYVKRRSHQTFQDKYGLTSVAMKWKMQPTLANLSLKENQKAPEPPEMVEPVVDFDPLPLEIFTDPIYLEQITHISHRLAAPEFQSPATTDLRPIHKHLLVRRSLRCRECEHNLSKPDFNPLSIKFKIQLVALNHIPELRILAPATFTSNKETVVTFTLSNPSGFSTVVKLLPVEDETDTDFMTAKIDLPKSDLVLAAHDDTAVYDDTSKNQQDFKDDPKVIVFRRANKIGFAAKVTPFVRCGDVKVSFILKHEFRNTAVAVQSEDKEPKLVWLEHRLFIQLGSIHQPQGVPV</sequence>
<keyword evidence="10" id="KW-0175">Coiled coil</keyword>
<dbReference type="Pfam" id="PF05502">
    <property type="entry name" value="Dynactin_p62"/>
    <property type="match status" value="2"/>
</dbReference>
<evidence type="ECO:0000256" key="7">
    <source>
        <dbReference type="ARBA" id="ARBA00022553"/>
    </source>
</evidence>
<comment type="caution">
    <text evidence="16">The sequence shown here is derived from an EMBL/GenBank/DDBJ whole genome shotgun (WGS) entry which is preliminary data.</text>
</comment>
<comment type="subcellular location">
    <subcellularLocation>
        <location evidence="3">Cytoplasm</location>
        <location evidence="3">Cell cortex</location>
    </subcellularLocation>
    <subcellularLocation>
        <location evidence="1">Cytoplasm</location>
        <location evidence="1">Cytoskeleton</location>
        <location evidence="1">Microtubule organizing center</location>
        <location evidence="1">Centrosome</location>
    </subcellularLocation>
    <subcellularLocation>
        <location evidence="2">Cytoplasm</location>
        <location evidence="2">Cytoskeleton</location>
        <location evidence="2">Stress fiber</location>
    </subcellularLocation>
    <subcellularLocation>
        <location evidence="4">Cytoplasm</location>
        <location evidence="4">Myofibril</location>
    </subcellularLocation>
</comment>
<comment type="subunit">
    <text evidence="14">Subunit of dynactin, a multiprotein complex part of a tripartite complex with dynein and a adapter, such as BICDL1, BICD2 or HOOK3. The dynactin complex is built around ACTR1A/ACTB filament and consists of an actin-related filament composed of a shoulder domain, a pointed end and a barbed end. Its length is defined by its flexible shoulder domain. The soulder is composed of 2 DCTN1 subunits, 4 DCTN2 and 2 DCTN3. The 4 DCNT2 (via N-terminus) bind the ACTR1A filament and act as molecular rulers to determine the length. The pointed end is important for binding dynein-dynactin cargo adapters. Consists of 4 subunits: ACTR10, DCNT4, DCTN5 and DCTN6. The barbed end is composed of a CAPZA1:CAPZB heterodimers, which binds ACTR1A/ACTB filament and dynactin and stabilizes dynactin. Interacts with ATP7B, but not ATP7A, in a copper-dependent manner. Interacts with ANK2; this interaction is required for localization at costameres. Interacts with N4BP2L1.</text>
</comment>
<gene>
    <name evidence="16" type="ORF">C0Q70_00193</name>
</gene>
<evidence type="ECO:0000256" key="9">
    <source>
        <dbReference type="ARBA" id="ARBA00022990"/>
    </source>
</evidence>
<evidence type="ECO:0000256" key="10">
    <source>
        <dbReference type="ARBA" id="ARBA00023054"/>
    </source>
</evidence>
<accession>A0A2T7PW35</accession>
<evidence type="ECO:0000256" key="3">
    <source>
        <dbReference type="ARBA" id="ARBA00004544"/>
    </source>
</evidence>
<dbReference type="GO" id="GO:0001725">
    <property type="term" value="C:stress fiber"/>
    <property type="evidence" value="ECO:0007669"/>
    <property type="project" value="UniProtKB-SubCell"/>
</dbReference>
<evidence type="ECO:0000256" key="11">
    <source>
        <dbReference type="ARBA" id="ARBA00023212"/>
    </source>
</evidence>
<dbReference type="PANTHER" id="PTHR13034">
    <property type="entry name" value="DYNACTIN P62 SUBUNIT"/>
    <property type="match status" value="1"/>
</dbReference>
<protein>
    <recommendedName>
        <fullName evidence="13">Dynactin subunit 4</fullName>
    </recommendedName>
</protein>
<evidence type="ECO:0000256" key="6">
    <source>
        <dbReference type="ARBA" id="ARBA00022499"/>
    </source>
</evidence>
<dbReference type="PANTHER" id="PTHR13034:SF2">
    <property type="entry name" value="DYNACTIN SUBUNIT 4"/>
    <property type="match status" value="1"/>
</dbReference>
<proteinExistence type="inferred from homology"/>
<dbReference type="GO" id="GO:0005813">
    <property type="term" value="C:centrosome"/>
    <property type="evidence" value="ECO:0007669"/>
    <property type="project" value="UniProtKB-SubCell"/>
</dbReference>
<dbReference type="AlphaFoldDB" id="A0A2T7PW35"/>
<evidence type="ECO:0000313" key="17">
    <source>
        <dbReference type="Proteomes" id="UP000245119"/>
    </source>
</evidence>
<dbReference type="OrthoDB" id="283815at2759"/>
<comment type="similarity">
    <text evidence="12">Belongs to the dynactin subunit 4 family.</text>
</comment>
<evidence type="ECO:0000256" key="12">
    <source>
        <dbReference type="ARBA" id="ARBA00034776"/>
    </source>
</evidence>
<keyword evidence="5" id="KW-0963">Cytoplasm</keyword>
<evidence type="ECO:0000256" key="15">
    <source>
        <dbReference type="SAM" id="MobiDB-lite"/>
    </source>
</evidence>
<feature type="region of interest" description="Disordered" evidence="15">
    <location>
        <begin position="206"/>
        <end position="231"/>
    </location>
</feature>
<evidence type="ECO:0000256" key="4">
    <source>
        <dbReference type="ARBA" id="ARBA00004657"/>
    </source>
</evidence>
<organism evidence="16 17">
    <name type="scientific">Pomacea canaliculata</name>
    <name type="common">Golden apple snail</name>
    <dbReference type="NCBI Taxonomy" id="400727"/>
    <lineage>
        <taxon>Eukaryota</taxon>
        <taxon>Metazoa</taxon>
        <taxon>Spiralia</taxon>
        <taxon>Lophotrochozoa</taxon>
        <taxon>Mollusca</taxon>
        <taxon>Gastropoda</taxon>
        <taxon>Caenogastropoda</taxon>
        <taxon>Architaenioglossa</taxon>
        <taxon>Ampullarioidea</taxon>
        <taxon>Ampullariidae</taxon>
        <taxon>Pomacea</taxon>
    </lineage>
</organism>